<evidence type="ECO:0000256" key="11">
    <source>
        <dbReference type="ARBA" id="ARBA00023125"/>
    </source>
</evidence>
<evidence type="ECO:0000256" key="1">
    <source>
        <dbReference type="ARBA" id="ARBA00004123"/>
    </source>
</evidence>
<dbReference type="GO" id="GO:0007018">
    <property type="term" value="P:microtubule-based movement"/>
    <property type="evidence" value="ECO:0007669"/>
    <property type="project" value="InterPro"/>
</dbReference>
<dbReference type="SUPFAM" id="SSF52540">
    <property type="entry name" value="P-loop containing nucleoside triphosphate hydrolases"/>
    <property type="match status" value="2"/>
</dbReference>
<dbReference type="GO" id="GO:0000073">
    <property type="term" value="P:initial mitotic spindle pole body separation"/>
    <property type="evidence" value="ECO:0007669"/>
    <property type="project" value="UniProtKB-ARBA"/>
</dbReference>
<dbReference type="SMART" id="SM00129">
    <property type="entry name" value="KISc"/>
    <property type="match status" value="1"/>
</dbReference>
<keyword evidence="12 18" id="KW-0505">Motor protein</keyword>
<name>A0A9N9F1J6_9GLOM</name>
<reference evidence="23" key="1">
    <citation type="submission" date="2021-06" db="EMBL/GenBank/DDBJ databases">
        <authorList>
            <person name="Kallberg Y."/>
            <person name="Tangrot J."/>
            <person name="Rosling A."/>
        </authorList>
    </citation>
    <scope>NUCLEOTIDE SEQUENCE</scope>
    <source>
        <strain evidence="23">AZ414A</strain>
    </source>
</reference>
<evidence type="ECO:0000256" key="7">
    <source>
        <dbReference type="ARBA" id="ARBA00022741"/>
    </source>
</evidence>
<dbReference type="GO" id="GO:0072686">
    <property type="term" value="C:mitotic spindle"/>
    <property type="evidence" value="ECO:0007669"/>
    <property type="project" value="TreeGrafter"/>
</dbReference>
<dbReference type="GO" id="GO:0006281">
    <property type="term" value="P:DNA repair"/>
    <property type="evidence" value="ECO:0007669"/>
    <property type="project" value="InterPro"/>
</dbReference>
<keyword evidence="24" id="KW-1185">Reference proteome</keyword>
<dbReference type="CDD" id="cd01364">
    <property type="entry name" value="KISc_BimC_Eg5"/>
    <property type="match status" value="1"/>
</dbReference>
<dbReference type="Gene3D" id="3.40.850.10">
    <property type="entry name" value="Kinesin motor domain"/>
    <property type="match status" value="1"/>
</dbReference>
<keyword evidence="16" id="KW-0131">Cell cycle</keyword>
<feature type="domain" description="Kinesin motor" evidence="20">
    <location>
        <begin position="354"/>
        <end position="687"/>
    </location>
</feature>
<dbReference type="Pfam" id="PF00225">
    <property type="entry name" value="Kinesin"/>
    <property type="match status" value="1"/>
</dbReference>
<dbReference type="AlphaFoldDB" id="A0A9N9F1J6"/>
<comment type="subcellular location">
    <subcellularLocation>
        <location evidence="2">Cytoplasm</location>
        <location evidence="2">Cytoskeleton</location>
    </subcellularLocation>
    <subcellularLocation>
        <location evidence="1">Nucleus</location>
    </subcellularLocation>
</comment>
<dbReference type="GO" id="GO:0008574">
    <property type="term" value="F:plus-end-directed microtubule motor activity"/>
    <property type="evidence" value="ECO:0007669"/>
    <property type="project" value="TreeGrafter"/>
</dbReference>
<dbReference type="GO" id="GO:0003677">
    <property type="term" value="F:DNA binding"/>
    <property type="evidence" value="ECO:0007669"/>
    <property type="project" value="UniProtKB-KW"/>
</dbReference>
<keyword evidence="7 18" id="KW-0547">Nucleotide-binding</keyword>
<accession>A0A9N9F1J6</accession>
<dbReference type="PROSITE" id="PS00411">
    <property type="entry name" value="KINESIN_MOTOR_1"/>
    <property type="match status" value="1"/>
</dbReference>
<dbReference type="SUPFAM" id="SSF47794">
    <property type="entry name" value="Rad51 N-terminal domain-like"/>
    <property type="match status" value="1"/>
</dbReference>
<evidence type="ECO:0000256" key="16">
    <source>
        <dbReference type="ARBA" id="ARBA00023306"/>
    </source>
</evidence>
<comment type="similarity">
    <text evidence="17">Belongs to the TRAFAC class myosin-kinesin ATPase superfamily. Kinesin family. KIN-5/BimC subfamily.</text>
</comment>
<dbReference type="InterPro" id="IPR027417">
    <property type="entry name" value="P-loop_NTPase"/>
</dbReference>
<organism evidence="23 24">
    <name type="scientific">Diversispora eburnea</name>
    <dbReference type="NCBI Taxonomy" id="1213867"/>
    <lineage>
        <taxon>Eukaryota</taxon>
        <taxon>Fungi</taxon>
        <taxon>Fungi incertae sedis</taxon>
        <taxon>Mucoromycota</taxon>
        <taxon>Glomeromycotina</taxon>
        <taxon>Glomeromycetes</taxon>
        <taxon>Diversisporales</taxon>
        <taxon>Diversisporaceae</taxon>
        <taxon>Diversispora</taxon>
    </lineage>
</organism>
<keyword evidence="14" id="KW-0539">Nucleus</keyword>
<dbReference type="InterPro" id="IPR011940">
    <property type="entry name" value="Dmc1"/>
</dbReference>
<keyword evidence="6 19" id="KW-0493">Microtubule</keyword>
<dbReference type="GO" id="GO:0051301">
    <property type="term" value="P:cell division"/>
    <property type="evidence" value="ECO:0007669"/>
    <property type="project" value="UniProtKB-KW"/>
</dbReference>
<evidence type="ECO:0000256" key="13">
    <source>
        <dbReference type="ARBA" id="ARBA00023212"/>
    </source>
</evidence>
<dbReference type="FunFam" id="3.40.850.10:FF:000051">
    <property type="entry name" value="Kinesin-like protein bimC"/>
    <property type="match status" value="1"/>
</dbReference>
<dbReference type="GO" id="GO:0000150">
    <property type="term" value="F:DNA strand exchange activity"/>
    <property type="evidence" value="ECO:0007669"/>
    <property type="project" value="InterPro"/>
</dbReference>
<keyword evidence="15" id="KW-0469">Meiosis</keyword>
<dbReference type="OrthoDB" id="3176171at2759"/>
<comment type="similarity">
    <text evidence="3">Belongs to the RecA family. DMC1 subfamily.</text>
</comment>
<dbReference type="InterPro" id="IPR047241">
    <property type="entry name" value="KIF11-like_kin_motor_dom"/>
</dbReference>
<evidence type="ECO:0000256" key="12">
    <source>
        <dbReference type="ARBA" id="ARBA00023175"/>
    </source>
</evidence>
<dbReference type="InterPro" id="IPR001752">
    <property type="entry name" value="Kinesin_motor_dom"/>
</dbReference>
<evidence type="ECO:0000313" key="24">
    <source>
        <dbReference type="Proteomes" id="UP000789706"/>
    </source>
</evidence>
<evidence type="ECO:0000256" key="17">
    <source>
        <dbReference type="ARBA" id="ARBA00034704"/>
    </source>
</evidence>
<evidence type="ECO:0000256" key="4">
    <source>
        <dbReference type="ARBA" id="ARBA00022490"/>
    </source>
</evidence>
<dbReference type="GO" id="GO:0005876">
    <property type="term" value="C:spindle microtubule"/>
    <property type="evidence" value="ECO:0007669"/>
    <property type="project" value="TreeGrafter"/>
</dbReference>
<evidence type="ECO:0000256" key="6">
    <source>
        <dbReference type="ARBA" id="ARBA00022701"/>
    </source>
</evidence>
<feature type="domain" description="RecA family profile 2" evidence="22">
    <location>
        <begin position="281"/>
        <end position="350"/>
    </location>
</feature>
<dbReference type="Gene3D" id="1.10.150.20">
    <property type="entry name" value="5' to 3' exonuclease, C-terminal subdomain"/>
    <property type="match status" value="1"/>
</dbReference>
<evidence type="ECO:0000259" key="20">
    <source>
        <dbReference type="PROSITE" id="PS50067"/>
    </source>
</evidence>
<evidence type="ECO:0000256" key="2">
    <source>
        <dbReference type="ARBA" id="ARBA00004245"/>
    </source>
</evidence>
<dbReference type="EMBL" id="CAJVPK010000391">
    <property type="protein sequence ID" value="CAG8503628.1"/>
    <property type="molecule type" value="Genomic_DNA"/>
</dbReference>
<dbReference type="NCBIfam" id="TIGR02238">
    <property type="entry name" value="recomb_DMC1"/>
    <property type="match status" value="1"/>
</dbReference>
<evidence type="ECO:0000256" key="10">
    <source>
        <dbReference type="ARBA" id="ARBA00023054"/>
    </source>
</evidence>
<feature type="binding site" evidence="18">
    <location>
        <begin position="438"/>
        <end position="445"/>
    </location>
    <ligand>
        <name>ATP</name>
        <dbReference type="ChEBI" id="CHEBI:30616"/>
    </ligand>
</feature>
<dbReference type="PROSITE" id="PS50162">
    <property type="entry name" value="RECA_2"/>
    <property type="match status" value="1"/>
</dbReference>
<dbReference type="InterPro" id="IPR003593">
    <property type="entry name" value="AAA+_ATPase"/>
</dbReference>
<keyword evidence="5" id="KW-0132">Cell division</keyword>
<sequence>MNEIEQVPDQEAEIQEFEDEDELFYTEIDEIQNHGIGAADISKLKSAGICTVRAIHMTTRKNLCKIKGLSEAKVDKLKETATKLQSASFMTATEFSLIRSKVMYISTGSKSLDALMGGGIPTMSITEAFGEFRTGKTQIAHTLSVVAQLPPVMGGTNGKAAFIDTEGTFRPERIKSIAARFGIDHEAALENIIFARAYTSEHQMELIIELAARFAEERGVYRLLVIDSIIALFRTDYAGRGELAERQQKLNIMLSRLIKISEEFNVAVYITNQIQADPGSNMMFVSDPRKPIGGHVLAHASTVRLYLRKGRGDERVAKVYDSPDMPEAEAPIPMKRKRRRSNEHSVKEGEKAINIQVVVRCRARIEREIAANSPVIVKTAARELQVRLNPLDILPHKTYTFDRVFGPEVNQKKVFDNVVVPILNEVRAGYNCTLFAYGQTSTGKTFTMEGNLNTNNDIISSDAGVIPRALHNIYETLEEESADFSVKVSYIELYNEELKDLLSSDDTDPRKLKILDDNNKKGVLHGHEEVLIQNAEHGIRVLKQGSIKRHMAQTNYNKNSSRSHSVFCITVHIKETMPDGEDLLKVGKLYLVDLAGSENISRTGAENIRAKEAGTINKSLLTLGRCINSLNEHAIHIPYRESKLTRLLQDSLGGRTKTCIIATISPAKQSYEETLSTLDYAHRAKNIQNKPVVNQRVTKKALIKEYICEIERLKADLTAAREKNGVYISKEEFDRLVDENSDLNNKINQFIAVDNHNRNAFREFSESLLSVTSQFESKLDELKSMHIVFGESMVNKTNEFMENHAMDIAECLKYINDRLDQFDQQRDNMEHLLKTEEKASSSLYEELIKFRQETTKNLIQKEQELRTKSTTMLENLKHELSVQFDNIRSFREKIDEDVKYMVKSTQTHIDSQNRTIINNKDHTKEAIEDEVNVKNN</sequence>
<dbReference type="Pfam" id="PF08423">
    <property type="entry name" value="Rad51"/>
    <property type="match status" value="1"/>
</dbReference>
<dbReference type="Proteomes" id="UP000789706">
    <property type="component" value="Unassembled WGS sequence"/>
</dbReference>
<evidence type="ECO:0000259" key="22">
    <source>
        <dbReference type="PROSITE" id="PS50163"/>
    </source>
</evidence>
<dbReference type="PANTHER" id="PTHR47970">
    <property type="entry name" value="KINESIN-LIKE PROTEIN KIF11"/>
    <property type="match status" value="1"/>
</dbReference>
<evidence type="ECO:0000256" key="9">
    <source>
        <dbReference type="ARBA" id="ARBA00022840"/>
    </source>
</evidence>
<dbReference type="CDD" id="cd19514">
    <property type="entry name" value="DMC1"/>
    <property type="match status" value="1"/>
</dbReference>
<protein>
    <recommendedName>
        <fullName evidence="19">Kinesin-like protein</fullName>
    </recommendedName>
</protein>
<dbReference type="PROSITE" id="PS50163">
    <property type="entry name" value="RECA_3"/>
    <property type="match status" value="1"/>
</dbReference>
<evidence type="ECO:0000256" key="5">
    <source>
        <dbReference type="ARBA" id="ARBA00022618"/>
    </source>
</evidence>
<dbReference type="InterPro" id="IPR010995">
    <property type="entry name" value="DNA_repair_Rad51/TF_NusA_a-hlx"/>
</dbReference>
<evidence type="ECO:0000256" key="19">
    <source>
        <dbReference type="RuleBase" id="RU000394"/>
    </source>
</evidence>
<evidence type="ECO:0000259" key="21">
    <source>
        <dbReference type="PROSITE" id="PS50162"/>
    </source>
</evidence>
<dbReference type="SMART" id="SM00382">
    <property type="entry name" value="AAA"/>
    <property type="match status" value="1"/>
</dbReference>
<dbReference type="GO" id="GO:0140664">
    <property type="term" value="F:ATP-dependent DNA damage sensor activity"/>
    <property type="evidence" value="ECO:0007669"/>
    <property type="project" value="InterPro"/>
</dbReference>
<keyword evidence="4" id="KW-0963">Cytoplasm</keyword>
<dbReference type="FunFam" id="1.10.150.20:FF:000032">
    <property type="entry name" value="meiotic recombination protein DMC1/LIM15 homolog"/>
    <property type="match status" value="1"/>
</dbReference>
<feature type="domain" description="RecA family profile 1" evidence="21">
    <location>
        <begin position="101"/>
        <end position="274"/>
    </location>
</feature>
<dbReference type="GO" id="GO:0005634">
    <property type="term" value="C:nucleus"/>
    <property type="evidence" value="ECO:0007669"/>
    <property type="project" value="UniProtKB-SubCell"/>
</dbReference>
<evidence type="ECO:0000256" key="14">
    <source>
        <dbReference type="ARBA" id="ARBA00023242"/>
    </source>
</evidence>
<evidence type="ECO:0000256" key="15">
    <source>
        <dbReference type="ARBA" id="ARBA00023254"/>
    </source>
</evidence>
<dbReference type="PROSITE" id="PS50067">
    <property type="entry name" value="KINESIN_MOTOR_2"/>
    <property type="match status" value="1"/>
</dbReference>
<dbReference type="GO" id="GO:0008017">
    <property type="term" value="F:microtubule binding"/>
    <property type="evidence" value="ECO:0007669"/>
    <property type="project" value="InterPro"/>
</dbReference>
<keyword evidence="10" id="KW-0175">Coiled coil</keyword>
<keyword evidence="13" id="KW-0206">Cytoskeleton</keyword>
<dbReference type="Pfam" id="PF14520">
    <property type="entry name" value="HHH_5"/>
    <property type="match status" value="1"/>
</dbReference>
<dbReference type="Gene3D" id="3.40.50.300">
    <property type="entry name" value="P-loop containing nucleotide triphosphate hydrolases"/>
    <property type="match status" value="1"/>
</dbReference>
<dbReference type="PANTHER" id="PTHR47970:SF12">
    <property type="entry name" value="KINESIN FAMILY MEMBER 11"/>
    <property type="match status" value="1"/>
</dbReference>
<keyword evidence="11" id="KW-0238">DNA-binding</keyword>
<comment type="caution">
    <text evidence="23">The sequence shown here is derived from an EMBL/GenBank/DDBJ whole genome shotgun (WGS) entry which is preliminary data.</text>
</comment>
<dbReference type="InterPro" id="IPR036961">
    <property type="entry name" value="Kinesin_motor_dom_sf"/>
</dbReference>
<dbReference type="GO" id="GO:0000709">
    <property type="term" value="P:meiotic joint molecule formation"/>
    <property type="evidence" value="ECO:0007669"/>
    <property type="project" value="UniProtKB-ARBA"/>
</dbReference>
<dbReference type="PRINTS" id="PR00380">
    <property type="entry name" value="KINESINHEAVY"/>
</dbReference>
<evidence type="ECO:0000256" key="18">
    <source>
        <dbReference type="PROSITE-ProRule" id="PRU00283"/>
    </source>
</evidence>
<dbReference type="InterPro" id="IPR020587">
    <property type="entry name" value="RecA_monomer-monomer_interface"/>
</dbReference>
<keyword evidence="8" id="KW-0498">Mitosis</keyword>
<dbReference type="InterPro" id="IPR013632">
    <property type="entry name" value="Rad51_C"/>
</dbReference>
<dbReference type="InterPro" id="IPR047149">
    <property type="entry name" value="KIF11-like"/>
</dbReference>
<dbReference type="FunFam" id="3.40.50.300:FF:000239">
    <property type="entry name" value="Meiotic recombination protein DMC1"/>
    <property type="match status" value="1"/>
</dbReference>
<dbReference type="GO" id="GO:0005524">
    <property type="term" value="F:ATP binding"/>
    <property type="evidence" value="ECO:0007669"/>
    <property type="project" value="UniProtKB-UniRule"/>
</dbReference>
<evidence type="ECO:0000256" key="3">
    <source>
        <dbReference type="ARBA" id="ARBA00008897"/>
    </source>
</evidence>
<dbReference type="InterPro" id="IPR020588">
    <property type="entry name" value="RecA_ATP-bd"/>
</dbReference>
<dbReference type="NCBIfam" id="NF003301">
    <property type="entry name" value="PRK04301.1"/>
    <property type="match status" value="1"/>
</dbReference>
<dbReference type="InterPro" id="IPR019821">
    <property type="entry name" value="Kinesin_motor_CS"/>
</dbReference>
<gene>
    <name evidence="23" type="ORF">DEBURN_LOCUS4806</name>
</gene>
<evidence type="ECO:0000256" key="8">
    <source>
        <dbReference type="ARBA" id="ARBA00022776"/>
    </source>
</evidence>
<keyword evidence="9 18" id="KW-0067">ATP-binding</keyword>
<evidence type="ECO:0000313" key="23">
    <source>
        <dbReference type="EMBL" id="CAG8503628.1"/>
    </source>
</evidence>
<proteinExistence type="inferred from homology"/>